<evidence type="ECO:0000256" key="1">
    <source>
        <dbReference type="ARBA" id="ARBA00004651"/>
    </source>
</evidence>
<comment type="subcellular location">
    <subcellularLocation>
        <location evidence="1">Cell membrane</location>
        <topology evidence="1">Multi-pass membrane protein</topology>
    </subcellularLocation>
</comment>
<feature type="transmembrane region" description="Helical" evidence="8">
    <location>
        <begin position="338"/>
        <end position="359"/>
    </location>
</feature>
<dbReference type="Proteomes" id="UP001143362">
    <property type="component" value="Unassembled WGS sequence"/>
</dbReference>
<evidence type="ECO:0000256" key="5">
    <source>
        <dbReference type="ARBA" id="ARBA00022692"/>
    </source>
</evidence>
<feature type="domain" description="ABC transmembrane type-2" evidence="9">
    <location>
        <begin position="135"/>
        <end position="367"/>
    </location>
</feature>
<proteinExistence type="inferred from homology"/>
<evidence type="ECO:0000259" key="9">
    <source>
        <dbReference type="PROSITE" id="PS51012"/>
    </source>
</evidence>
<dbReference type="PANTHER" id="PTHR30294:SF29">
    <property type="entry name" value="MULTIDRUG ABC TRANSPORTER PERMEASE YBHS-RELATED"/>
    <property type="match status" value="1"/>
</dbReference>
<dbReference type="InterPro" id="IPR051449">
    <property type="entry name" value="ABC-2_transporter_component"/>
</dbReference>
<evidence type="ECO:0000313" key="10">
    <source>
        <dbReference type="EMBL" id="MCX2981010.1"/>
    </source>
</evidence>
<evidence type="ECO:0000256" key="2">
    <source>
        <dbReference type="ARBA" id="ARBA00007783"/>
    </source>
</evidence>
<keyword evidence="7 8" id="KW-0472">Membrane</keyword>
<sequence length="369" mass="40276">MSSGRRFRALVLKESLQVLRDPSALLIAFVMPPLLLFMFAFAVSLDVSHVSIGVVMESDGPYAQSLAAAYAGSSYLDVTPARHRKQLELHLVTGELKALVVIDQEFETAMRDPQRAAKIQVLTDGSFPNSASFTGGYAQGVFNNWLVGQGLQPEGGVILQQRFWFNPEMDSRRVLVPGVIAIVMTIIGTLLTALVVAREWERGTMEAIMSTPARMPEIIFSKLLPYYVLGMLATVACAFLGVQVLGVPLRGSLTALMLVSAVFLVPALGQGLLISTVFKNQFMAAQVAIMSGFLPALLLSGFIFEIQSMPKALQWVTQVIPARYFVDALRTVFLAGDIWPVLLVNMAWLLAVGALFFGLTMKRFRGGLD</sequence>
<dbReference type="PANTHER" id="PTHR30294">
    <property type="entry name" value="MEMBRANE COMPONENT OF ABC TRANSPORTER YHHJ-RELATED"/>
    <property type="match status" value="1"/>
</dbReference>
<evidence type="ECO:0000256" key="3">
    <source>
        <dbReference type="ARBA" id="ARBA00022448"/>
    </source>
</evidence>
<evidence type="ECO:0000256" key="6">
    <source>
        <dbReference type="ARBA" id="ARBA00022989"/>
    </source>
</evidence>
<protein>
    <submittedName>
        <fullName evidence="10">ABC transporter permease</fullName>
    </submittedName>
</protein>
<reference evidence="10" key="1">
    <citation type="submission" date="2019-02" db="EMBL/GenBank/DDBJ databases">
        <authorList>
            <person name="Li S.-H."/>
        </authorList>
    </citation>
    <scope>NUCLEOTIDE SEQUENCE</scope>
    <source>
        <strain evidence="10">IMCC14734</strain>
    </source>
</reference>
<feature type="transmembrane region" description="Helical" evidence="8">
    <location>
        <begin position="23"/>
        <end position="43"/>
    </location>
</feature>
<dbReference type="InterPro" id="IPR047817">
    <property type="entry name" value="ABC2_TM_bact-type"/>
</dbReference>
<keyword evidence="6 8" id="KW-1133">Transmembrane helix</keyword>
<evidence type="ECO:0000256" key="8">
    <source>
        <dbReference type="SAM" id="Phobius"/>
    </source>
</evidence>
<evidence type="ECO:0000313" key="11">
    <source>
        <dbReference type="Proteomes" id="UP001143362"/>
    </source>
</evidence>
<feature type="transmembrane region" description="Helical" evidence="8">
    <location>
        <begin position="253"/>
        <end position="275"/>
    </location>
</feature>
<organism evidence="10 11">
    <name type="scientific">Candidatus Litorirhabdus singularis</name>
    <dbReference type="NCBI Taxonomy" id="2518993"/>
    <lineage>
        <taxon>Bacteria</taxon>
        <taxon>Pseudomonadati</taxon>
        <taxon>Pseudomonadota</taxon>
        <taxon>Gammaproteobacteria</taxon>
        <taxon>Cellvibrionales</taxon>
        <taxon>Halieaceae</taxon>
        <taxon>Candidatus Litorirhabdus</taxon>
    </lineage>
</organism>
<dbReference type="PROSITE" id="PS51012">
    <property type="entry name" value="ABC_TM2"/>
    <property type="match status" value="1"/>
</dbReference>
<dbReference type="RefSeq" id="WP_279245023.1">
    <property type="nucleotide sequence ID" value="NZ_SHNN01000002.1"/>
</dbReference>
<dbReference type="InterPro" id="IPR013525">
    <property type="entry name" value="ABC2_TM"/>
</dbReference>
<accession>A0ABT3TFB3</accession>
<comment type="similarity">
    <text evidence="2">Belongs to the ABC-2 integral membrane protein family.</text>
</comment>
<feature type="transmembrane region" description="Helical" evidence="8">
    <location>
        <begin position="174"/>
        <end position="197"/>
    </location>
</feature>
<evidence type="ECO:0000256" key="7">
    <source>
        <dbReference type="ARBA" id="ARBA00023136"/>
    </source>
</evidence>
<name>A0ABT3TFB3_9GAMM</name>
<gene>
    <name evidence="10" type="ORF">EYC98_09050</name>
</gene>
<keyword evidence="4" id="KW-1003">Cell membrane</keyword>
<feature type="transmembrane region" description="Helical" evidence="8">
    <location>
        <begin position="282"/>
        <end position="304"/>
    </location>
</feature>
<dbReference type="Gene3D" id="3.40.1710.10">
    <property type="entry name" value="abc type-2 transporter like domain"/>
    <property type="match status" value="1"/>
</dbReference>
<feature type="transmembrane region" description="Helical" evidence="8">
    <location>
        <begin position="224"/>
        <end position="247"/>
    </location>
</feature>
<comment type="caution">
    <text evidence="10">The sequence shown here is derived from an EMBL/GenBank/DDBJ whole genome shotgun (WGS) entry which is preliminary data.</text>
</comment>
<dbReference type="Pfam" id="PF12698">
    <property type="entry name" value="ABC2_membrane_3"/>
    <property type="match status" value="1"/>
</dbReference>
<keyword evidence="3" id="KW-0813">Transport</keyword>
<evidence type="ECO:0000256" key="4">
    <source>
        <dbReference type="ARBA" id="ARBA00022475"/>
    </source>
</evidence>
<dbReference type="EMBL" id="SHNN01000002">
    <property type="protein sequence ID" value="MCX2981010.1"/>
    <property type="molecule type" value="Genomic_DNA"/>
</dbReference>
<keyword evidence="5 8" id="KW-0812">Transmembrane</keyword>
<keyword evidence="11" id="KW-1185">Reference proteome</keyword>